<name>A0A2P2QHV8_RHIMU</name>
<protein>
    <submittedName>
        <fullName evidence="1">Uncharacterized protein</fullName>
    </submittedName>
</protein>
<sequence length="49" mass="5667">MKVNVDQQNITGVELAMKYCMQCKLISSIKHNEKISRVQILLKFEKIGD</sequence>
<reference evidence="1" key="1">
    <citation type="submission" date="2018-02" db="EMBL/GenBank/DDBJ databases">
        <title>Rhizophora mucronata_Transcriptome.</title>
        <authorList>
            <person name="Meera S.P."/>
            <person name="Sreeshan A."/>
            <person name="Augustine A."/>
        </authorList>
    </citation>
    <scope>NUCLEOTIDE SEQUENCE</scope>
    <source>
        <tissue evidence="1">Leaf</tissue>
    </source>
</reference>
<accession>A0A2P2QHV8</accession>
<dbReference type="AlphaFoldDB" id="A0A2P2QHV8"/>
<proteinExistence type="predicted"/>
<organism evidence="1">
    <name type="scientific">Rhizophora mucronata</name>
    <name type="common">Asiatic mangrove</name>
    <dbReference type="NCBI Taxonomy" id="61149"/>
    <lineage>
        <taxon>Eukaryota</taxon>
        <taxon>Viridiplantae</taxon>
        <taxon>Streptophyta</taxon>
        <taxon>Embryophyta</taxon>
        <taxon>Tracheophyta</taxon>
        <taxon>Spermatophyta</taxon>
        <taxon>Magnoliopsida</taxon>
        <taxon>eudicotyledons</taxon>
        <taxon>Gunneridae</taxon>
        <taxon>Pentapetalae</taxon>
        <taxon>rosids</taxon>
        <taxon>fabids</taxon>
        <taxon>Malpighiales</taxon>
        <taxon>Rhizophoraceae</taxon>
        <taxon>Rhizophora</taxon>
    </lineage>
</organism>
<dbReference type="EMBL" id="GGEC01086052">
    <property type="protein sequence ID" value="MBX66536.1"/>
    <property type="molecule type" value="Transcribed_RNA"/>
</dbReference>
<evidence type="ECO:0000313" key="1">
    <source>
        <dbReference type="EMBL" id="MBX66536.1"/>
    </source>
</evidence>